<gene>
    <name evidence="9" type="ORF">CHIRRI_LOCUS10251</name>
</gene>
<evidence type="ECO:0000256" key="6">
    <source>
        <dbReference type="ARBA" id="ARBA00044478"/>
    </source>
</evidence>
<evidence type="ECO:0000313" key="10">
    <source>
        <dbReference type="Proteomes" id="UP001153620"/>
    </source>
</evidence>
<evidence type="ECO:0000313" key="9">
    <source>
        <dbReference type="EMBL" id="CAG9807402.1"/>
    </source>
</evidence>
<reference evidence="9" key="2">
    <citation type="submission" date="2022-10" db="EMBL/GenBank/DDBJ databases">
        <authorList>
            <consortium name="ENA_rothamsted_submissions"/>
            <consortium name="culmorum"/>
            <person name="King R."/>
        </authorList>
    </citation>
    <scope>NUCLEOTIDE SEQUENCE</scope>
</reference>
<evidence type="ECO:0000256" key="2">
    <source>
        <dbReference type="ARBA" id="ARBA00022671"/>
    </source>
</evidence>
<evidence type="ECO:0000256" key="4">
    <source>
        <dbReference type="ARBA" id="ARBA00022842"/>
    </source>
</evidence>
<feature type="binding site" evidence="8">
    <location>
        <position position="157"/>
    </location>
    <ligand>
        <name>Mg(2+)</name>
        <dbReference type="ChEBI" id="CHEBI:18420"/>
        <label>1</label>
        <note>catalytic</note>
    </ligand>
</feature>
<evidence type="ECO:0000256" key="7">
    <source>
        <dbReference type="ARBA" id="ARBA00044519"/>
    </source>
</evidence>
<comment type="similarity">
    <text evidence="1">Belongs to the inositol monophosphatase superfamily.</text>
</comment>
<evidence type="ECO:0000256" key="8">
    <source>
        <dbReference type="PIRSR" id="PIRSR600760-2"/>
    </source>
</evidence>
<dbReference type="Proteomes" id="UP001153620">
    <property type="component" value="Chromosome 3"/>
</dbReference>
<sequence length="354" mass="39833">MKAKELFVALINASEKAANIARKCRSNQHLFSLLIEEKTGDEKNDRFFHDFKTLADVLIQETIRYDVGKLFPSIKDSIKGEESHGFENVLGEKVIIEIDDNRECTFKMLRKVLDSNDEAAKELTNEIFKVIDTEVELSISDDEEIDFDIGIWIDPIDGTAEYINGVDELTEFSNIQKSGLQCATILIGVYNKSTELPIIGVVCSPFAAKDDDDYVSKIFYGISLNDIKYSNVQPRVNSRKIAITSSSELYKCKSFEVAMSAGAGYKALKVIEGDADIYYLSKGSTFRWDTCACQAILRALGGDIVEFKNSIIEKQPIPLKYPHNNEDKCNRNGLIAYQDVNDFYKLLEDLSDAI</sequence>
<accession>A0A9N9S057</accession>
<comment type="cofactor">
    <cofactor evidence="8">
        <name>Mg(2+)</name>
        <dbReference type="ChEBI" id="CHEBI:18420"/>
    </cofactor>
</comment>
<dbReference type="GO" id="GO:0046872">
    <property type="term" value="F:metal ion binding"/>
    <property type="evidence" value="ECO:0007669"/>
    <property type="project" value="UniProtKB-KW"/>
</dbReference>
<dbReference type="Pfam" id="PF00459">
    <property type="entry name" value="Inositol_P"/>
    <property type="match status" value="1"/>
</dbReference>
<comment type="catalytic activity">
    <reaction evidence="6">
        <text>1D-myo-inositol 1,4-bisphosphate + H2O = 1D-myo-inositol 4-phosphate + phosphate</text>
        <dbReference type="Rhea" id="RHEA:15553"/>
        <dbReference type="ChEBI" id="CHEBI:15377"/>
        <dbReference type="ChEBI" id="CHEBI:43474"/>
        <dbReference type="ChEBI" id="CHEBI:58282"/>
        <dbReference type="ChEBI" id="CHEBI:58469"/>
        <dbReference type="EC" id="3.1.3.57"/>
    </reaction>
    <physiologicalReaction direction="left-to-right" evidence="6">
        <dbReference type="Rhea" id="RHEA:15554"/>
    </physiologicalReaction>
</comment>
<feature type="binding site" evidence="8">
    <location>
        <position position="154"/>
    </location>
    <ligand>
        <name>Mg(2+)</name>
        <dbReference type="ChEBI" id="CHEBI:18420"/>
        <label>1</label>
        <note>catalytic</note>
    </ligand>
</feature>
<dbReference type="Gene3D" id="3.40.190.80">
    <property type="match status" value="1"/>
</dbReference>
<keyword evidence="10" id="KW-1185">Reference proteome</keyword>
<dbReference type="SUPFAM" id="SSF56655">
    <property type="entry name" value="Carbohydrate phosphatase"/>
    <property type="match status" value="1"/>
</dbReference>
<keyword evidence="3 8" id="KW-0479">Metal-binding</keyword>
<dbReference type="OrthoDB" id="9977309at2759"/>
<dbReference type="InterPro" id="IPR050725">
    <property type="entry name" value="CysQ/Inositol_MonoPase"/>
</dbReference>
<evidence type="ECO:0000256" key="5">
    <source>
        <dbReference type="ARBA" id="ARBA00044465"/>
    </source>
</evidence>
<keyword evidence="2" id="KW-0452">Lithium</keyword>
<dbReference type="EMBL" id="OU895879">
    <property type="protein sequence ID" value="CAG9807402.1"/>
    <property type="molecule type" value="Genomic_DNA"/>
</dbReference>
<dbReference type="PANTHER" id="PTHR43028">
    <property type="entry name" value="3'(2'),5'-BISPHOSPHATE NUCLEOTIDASE 1"/>
    <property type="match status" value="1"/>
</dbReference>
<feature type="binding site" evidence="8">
    <location>
        <position position="289"/>
    </location>
    <ligand>
        <name>Mg(2+)</name>
        <dbReference type="ChEBI" id="CHEBI:18420"/>
        <label>1</label>
        <note>catalytic</note>
    </ligand>
</feature>
<evidence type="ECO:0000256" key="1">
    <source>
        <dbReference type="ARBA" id="ARBA00009759"/>
    </source>
</evidence>
<organism evidence="9 10">
    <name type="scientific">Chironomus riparius</name>
    <dbReference type="NCBI Taxonomy" id="315576"/>
    <lineage>
        <taxon>Eukaryota</taxon>
        <taxon>Metazoa</taxon>
        <taxon>Ecdysozoa</taxon>
        <taxon>Arthropoda</taxon>
        <taxon>Hexapoda</taxon>
        <taxon>Insecta</taxon>
        <taxon>Pterygota</taxon>
        <taxon>Neoptera</taxon>
        <taxon>Endopterygota</taxon>
        <taxon>Diptera</taxon>
        <taxon>Nematocera</taxon>
        <taxon>Chironomoidea</taxon>
        <taxon>Chironomidae</taxon>
        <taxon>Chironominae</taxon>
        <taxon>Chironomus</taxon>
    </lineage>
</organism>
<comment type="catalytic activity">
    <reaction evidence="5">
        <text>1D-myo-inositol 1,3,4-trisphosphate + H2O = 1D-myo-inositol 3,4-bisphosphate + phosphate</text>
        <dbReference type="Rhea" id="RHEA:70319"/>
        <dbReference type="ChEBI" id="CHEBI:15377"/>
        <dbReference type="ChEBI" id="CHEBI:43474"/>
        <dbReference type="ChEBI" id="CHEBI:58414"/>
        <dbReference type="ChEBI" id="CHEBI:83241"/>
    </reaction>
    <physiologicalReaction direction="left-to-right" evidence="5">
        <dbReference type="Rhea" id="RHEA:70320"/>
    </physiologicalReaction>
</comment>
<name>A0A9N9S057_9DIPT</name>
<keyword evidence="4 8" id="KW-0460">Magnesium</keyword>
<evidence type="ECO:0000256" key="3">
    <source>
        <dbReference type="ARBA" id="ARBA00022723"/>
    </source>
</evidence>
<dbReference type="InterPro" id="IPR000760">
    <property type="entry name" value="Inositol_monophosphatase-like"/>
</dbReference>
<dbReference type="InterPro" id="IPR044897">
    <property type="entry name" value="INPP1_dom_1"/>
</dbReference>
<reference evidence="9" key="1">
    <citation type="submission" date="2022-01" db="EMBL/GenBank/DDBJ databases">
        <authorList>
            <person name="King R."/>
        </authorList>
    </citation>
    <scope>NUCLEOTIDE SEQUENCE</scope>
</reference>
<dbReference type="PANTHER" id="PTHR43028:SF3">
    <property type="entry name" value="INOSITOL POLYPHOSPHATE 1-PHOSPHATASE"/>
    <property type="match status" value="1"/>
</dbReference>
<feature type="binding site" evidence="8">
    <location>
        <position position="81"/>
    </location>
    <ligand>
        <name>Mg(2+)</name>
        <dbReference type="ChEBI" id="CHEBI:18420"/>
        <label>1</label>
        <note>catalytic</note>
    </ligand>
</feature>
<dbReference type="Gene3D" id="3.30.540.10">
    <property type="entry name" value="Fructose-1,6-Bisphosphatase, subunit A, domain 1"/>
    <property type="match status" value="1"/>
</dbReference>
<dbReference type="AlphaFoldDB" id="A0A9N9S057"/>
<dbReference type="Gene3D" id="4.10.460.10">
    <property type="entry name" value="Inositol Polyphosphate 1-phosphatase, domain 1"/>
    <property type="match status" value="1"/>
</dbReference>
<dbReference type="InterPro" id="IPR020583">
    <property type="entry name" value="Inositol_monoP_metal-BS"/>
</dbReference>
<protein>
    <recommendedName>
        <fullName evidence="7">inositol-1,4-bisphosphate 1-phosphatase</fullName>
        <ecNumber evidence="7">3.1.3.57</ecNumber>
    </recommendedName>
</protein>
<dbReference type="EC" id="3.1.3.57" evidence="7"/>
<proteinExistence type="inferred from homology"/>
<feature type="binding site" evidence="8">
    <location>
        <position position="156"/>
    </location>
    <ligand>
        <name>Mg(2+)</name>
        <dbReference type="ChEBI" id="CHEBI:18420"/>
        <label>1</label>
        <note>catalytic</note>
    </ligand>
</feature>
<dbReference type="PROSITE" id="PS00629">
    <property type="entry name" value="IMP_1"/>
    <property type="match status" value="1"/>
</dbReference>
<dbReference type="GO" id="GO:0004441">
    <property type="term" value="F:inositol-1,4-bisphosphate 1-phosphatase activity"/>
    <property type="evidence" value="ECO:0007669"/>
    <property type="project" value="UniProtKB-EC"/>
</dbReference>